<name>A0AAW8EUU6_9MICO</name>
<organism evidence="2 3">
    <name type="scientific">Microbacterium natoriense</name>
    <dbReference type="NCBI Taxonomy" id="284570"/>
    <lineage>
        <taxon>Bacteria</taxon>
        <taxon>Bacillati</taxon>
        <taxon>Actinomycetota</taxon>
        <taxon>Actinomycetes</taxon>
        <taxon>Micrococcales</taxon>
        <taxon>Microbacteriaceae</taxon>
        <taxon>Microbacterium</taxon>
    </lineage>
</organism>
<keyword evidence="3" id="KW-1185">Reference proteome</keyword>
<evidence type="ECO:0000313" key="2">
    <source>
        <dbReference type="EMBL" id="MDQ0646629.1"/>
    </source>
</evidence>
<reference evidence="2 3" key="1">
    <citation type="submission" date="2023-07" db="EMBL/GenBank/DDBJ databases">
        <title>Comparative genomics of wheat-associated soil bacteria to identify genetic determinants of phenazine resistance.</title>
        <authorList>
            <person name="Mouncey N."/>
        </authorList>
    </citation>
    <scope>NUCLEOTIDE SEQUENCE [LARGE SCALE GENOMIC DNA]</scope>
    <source>
        <strain evidence="2 3">W4I9-1</strain>
    </source>
</reference>
<keyword evidence="1" id="KW-1133">Transmembrane helix</keyword>
<protein>
    <submittedName>
        <fullName evidence="2">Uncharacterized protein</fullName>
    </submittedName>
</protein>
<feature type="transmembrane region" description="Helical" evidence="1">
    <location>
        <begin position="134"/>
        <end position="160"/>
    </location>
</feature>
<keyword evidence="1" id="KW-0812">Transmembrane</keyword>
<gene>
    <name evidence="2" type="ORF">QFZ53_000825</name>
</gene>
<dbReference type="Proteomes" id="UP001244427">
    <property type="component" value="Unassembled WGS sequence"/>
</dbReference>
<accession>A0AAW8EUU6</accession>
<evidence type="ECO:0000256" key="1">
    <source>
        <dbReference type="SAM" id="Phobius"/>
    </source>
</evidence>
<dbReference type="EMBL" id="JAUSXV010000001">
    <property type="protein sequence ID" value="MDQ0646629.1"/>
    <property type="molecule type" value="Genomic_DNA"/>
</dbReference>
<keyword evidence="1" id="KW-0472">Membrane</keyword>
<dbReference type="AlphaFoldDB" id="A0AAW8EUU6"/>
<sequence length="165" mass="17332">MTIPRARRPRRAWWILLALGALVLLSAAAIAFSPGFRLAPPAAFGEDLTVELTEGDHAIYVTPSDQWSEIECSGTFPGGGVLQLRPDMTQQGLVLPEAWDSQGSFSVGVAGPGTITCNGPVTDGRFTVGPVVTFFTVVGAVLLAIPGLLLVIAGVTVRVVQSRHP</sequence>
<evidence type="ECO:0000313" key="3">
    <source>
        <dbReference type="Proteomes" id="UP001244427"/>
    </source>
</evidence>
<comment type="caution">
    <text evidence="2">The sequence shown here is derived from an EMBL/GenBank/DDBJ whole genome shotgun (WGS) entry which is preliminary data.</text>
</comment>
<dbReference type="RefSeq" id="WP_307293841.1">
    <property type="nucleotide sequence ID" value="NZ_JAUSXV010000001.1"/>
</dbReference>
<proteinExistence type="predicted"/>